<keyword evidence="2" id="KW-1185">Reference proteome</keyword>
<reference evidence="1" key="1">
    <citation type="journal article" date="2014" name="Int. J. Syst. Evol. Microbiol.">
        <title>Complete genome sequence of Corynebacterium casei LMG S-19264T (=DSM 44701T), isolated from a smear-ripened cheese.</title>
        <authorList>
            <consortium name="US DOE Joint Genome Institute (JGI-PGF)"/>
            <person name="Walter F."/>
            <person name="Albersmeier A."/>
            <person name="Kalinowski J."/>
            <person name="Ruckert C."/>
        </authorList>
    </citation>
    <scope>NUCLEOTIDE SEQUENCE</scope>
    <source>
        <strain evidence="1">VKM B-2222</strain>
    </source>
</reference>
<organism evidence="1 2">
    <name type="scientific">Paracoccus kondratievae</name>
    <dbReference type="NCBI Taxonomy" id="135740"/>
    <lineage>
        <taxon>Bacteria</taxon>
        <taxon>Pseudomonadati</taxon>
        <taxon>Pseudomonadota</taxon>
        <taxon>Alphaproteobacteria</taxon>
        <taxon>Rhodobacterales</taxon>
        <taxon>Paracoccaceae</taxon>
        <taxon>Paracoccus</taxon>
    </lineage>
</organism>
<name>A0AAD3RRE2_9RHOB</name>
<dbReference type="RefSeq" id="WP_271179058.1">
    <property type="nucleotide sequence ID" value="NZ_BSFH01000006.1"/>
</dbReference>
<gene>
    <name evidence="1" type="ORF">GCM10017635_02710</name>
</gene>
<reference evidence="1" key="2">
    <citation type="submission" date="2023-01" db="EMBL/GenBank/DDBJ databases">
        <authorList>
            <person name="Sun Q."/>
            <person name="Evtushenko L."/>
        </authorList>
    </citation>
    <scope>NUCLEOTIDE SEQUENCE</scope>
    <source>
        <strain evidence="1">VKM B-2222</strain>
    </source>
</reference>
<dbReference type="Pfam" id="PF05717">
    <property type="entry name" value="TnpB_IS66"/>
    <property type="match status" value="1"/>
</dbReference>
<evidence type="ECO:0000313" key="2">
    <source>
        <dbReference type="Proteomes" id="UP001143349"/>
    </source>
</evidence>
<dbReference type="Proteomes" id="UP001143349">
    <property type="component" value="Unassembled WGS sequence"/>
</dbReference>
<protein>
    <submittedName>
        <fullName evidence="1">Transposase</fullName>
    </submittedName>
</protein>
<evidence type="ECO:0000313" key="1">
    <source>
        <dbReference type="EMBL" id="GLK62803.1"/>
    </source>
</evidence>
<dbReference type="PANTHER" id="PTHR36455:SF1">
    <property type="entry name" value="BLR8292 PROTEIN"/>
    <property type="match status" value="1"/>
</dbReference>
<dbReference type="EMBL" id="BSFH01000006">
    <property type="protein sequence ID" value="GLK62803.1"/>
    <property type="molecule type" value="Genomic_DNA"/>
</dbReference>
<dbReference type="NCBIfam" id="NF033819">
    <property type="entry name" value="IS66_TnpB"/>
    <property type="match status" value="1"/>
</dbReference>
<accession>A0AAD3RRE2</accession>
<dbReference type="InterPro" id="IPR008878">
    <property type="entry name" value="Transposase_IS66_Orf2"/>
</dbReference>
<dbReference type="AlphaFoldDB" id="A0AAD3RRE2"/>
<sequence length="114" mass="12940">MTLSGVQVYLASGPVNFRRGPDSLLSLMRDEGRDPFSRALYVFRTKRAGRVKIGWWDGSGLCLFAKRLEKSPFRWPRTGPVRGRLNHARLMALLDGLDRKRMRPVPVKTPVFAG</sequence>
<dbReference type="PANTHER" id="PTHR36455">
    <property type="match status" value="1"/>
</dbReference>
<proteinExistence type="predicted"/>
<comment type="caution">
    <text evidence="1">The sequence shown here is derived from an EMBL/GenBank/DDBJ whole genome shotgun (WGS) entry which is preliminary data.</text>
</comment>